<dbReference type="PROSITE" id="PS00041">
    <property type="entry name" value="HTH_ARAC_FAMILY_1"/>
    <property type="match status" value="1"/>
</dbReference>
<dbReference type="PANTHER" id="PTHR43280">
    <property type="entry name" value="ARAC-FAMILY TRANSCRIPTIONAL REGULATOR"/>
    <property type="match status" value="1"/>
</dbReference>
<dbReference type="PANTHER" id="PTHR43280:SF28">
    <property type="entry name" value="HTH-TYPE TRANSCRIPTIONAL ACTIVATOR RHAS"/>
    <property type="match status" value="1"/>
</dbReference>
<keyword evidence="1" id="KW-0805">Transcription regulation</keyword>
<reference evidence="5 6" key="1">
    <citation type="submission" date="2021-03" db="EMBL/GenBank/DDBJ databases">
        <title>Enterococcal diversity collection.</title>
        <authorList>
            <person name="Gilmore M.S."/>
            <person name="Schwartzman J."/>
            <person name="Van Tyne D."/>
            <person name="Martin M."/>
            <person name="Earl A.M."/>
            <person name="Manson A.L."/>
            <person name="Straub T."/>
            <person name="Salamzade R."/>
            <person name="Saavedra J."/>
            <person name="Lebreton F."/>
            <person name="Prichula J."/>
            <person name="Schaufler K."/>
            <person name="Gaca A."/>
            <person name="Sgardioli B."/>
            <person name="Wagenaar J."/>
            <person name="Strong T."/>
        </authorList>
    </citation>
    <scope>NUCLEOTIDE SEQUENCE [LARGE SCALE GENOMIC DNA]</scope>
    <source>
        <strain evidence="5 6">669A</strain>
    </source>
</reference>
<sequence length="280" mass="32713">MKGKYEIHQMKKNYPIKVIPHRIFSERGLIQEPLSLHWHRSIEIVLVLGDDLTIWKEGTTHTLKDGEVLLINSEESHEFLLERNHLYQGVSLIVSYEFLKRQVPQLDHFSFTLEKADQVLAKIQQLLIDLRDLYLSQDQWVTFLLQRKASECAYLLFSHCLQDHQTALQQSKYAQRYKTVIGYINEHFTEPITLSEVAEVVHLNPDFFSRNFKEYIGISFKDYLKKVRLNKAIGEMHHTGATLTEVAYISGFADHKAFVKAFKEVHGMTPSQYRKQFSAS</sequence>
<name>A0ABS3L7W8_9ENTE</name>
<evidence type="ECO:0000313" key="6">
    <source>
        <dbReference type="Proteomes" id="UP000664601"/>
    </source>
</evidence>
<evidence type="ECO:0000256" key="2">
    <source>
        <dbReference type="ARBA" id="ARBA00023125"/>
    </source>
</evidence>
<gene>
    <name evidence="5" type="ORF">JZO70_06020</name>
</gene>
<dbReference type="Gene3D" id="2.60.120.10">
    <property type="entry name" value="Jelly Rolls"/>
    <property type="match status" value="1"/>
</dbReference>
<accession>A0ABS3L7W8</accession>
<dbReference type="PRINTS" id="PR00032">
    <property type="entry name" value="HTHARAC"/>
</dbReference>
<keyword evidence="6" id="KW-1185">Reference proteome</keyword>
<dbReference type="InterPro" id="IPR018062">
    <property type="entry name" value="HTH_AraC-typ_CS"/>
</dbReference>
<evidence type="ECO:0000256" key="1">
    <source>
        <dbReference type="ARBA" id="ARBA00023015"/>
    </source>
</evidence>
<dbReference type="InterPro" id="IPR020449">
    <property type="entry name" value="Tscrpt_reg_AraC-type_HTH"/>
</dbReference>
<dbReference type="SMART" id="SM00342">
    <property type="entry name" value="HTH_ARAC"/>
    <property type="match status" value="1"/>
</dbReference>
<evidence type="ECO:0000256" key="3">
    <source>
        <dbReference type="ARBA" id="ARBA00023163"/>
    </source>
</evidence>
<proteinExistence type="predicted"/>
<dbReference type="Gene3D" id="1.10.10.60">
    <property type="entry name" value="Homeodomain-like"/>
    <property type="match status" value="2"/>
</dbReference>
<dbReference type="InterPro" id="IPR014710">
    <property type="entry name" value="RmlC-like_jellyroll"/>
</dbReference>
<comment type="caution">
    <text evidence="5">The sequence shown here is derived from an EMBL/GenBank/DDBJ whole genome shotgun (WGS) entry which is preliminary data.</text>
</comment>
<evidence type="ECO:0000313" key="5">
    <source>
        <dbReference type="EMBL" id="MBO1305705.1"/>
    </source>
</evidence>
<evidence type="ECO:0000259" key="4">
    <source>
        <dbReference type="PROSITE" id="PS01124"/>
    </source>
</evidence>
<dbReference type="PROSITE" id="PS01124">
    <property type="entry name" value="HTH_ARAC_FAMILY_2"/>
    <property type="match status" value="1"/>
</dbReference>
<dbReference type="Proteomes" id="UP000664601">
    <property type="component" value="Unassembled WGS sequence"/>
</dbReference>
<dbReference type="EMBL" id="JAFREM010000010">
    <property type="protein sequence ID" value="MBO1305705.1"/>
    <property type="molecule type" value="Genomic_DNA"/>
</dbReference>
<dbReference type="RefSeq" id="WP_207672645.1">
    <property type="nucleotide sequence ID" value="NZ_JAFREM010000010.1"/>
</dbReference>
<dbReference type="InterPro" id="IPR009057">
    <property type="entry name" value="Homeodomain-like_sf"/>
</dbReference>
<dbReference type="SUPFAM" id="SSF46689">
    <property type="entry name" value="Homeodomain-like"/>
    <property type="match status" value="2"/>
</dbReference>
<dbReference type="Pfam" id="PF12833">
    <property type="entry name" value="HTH_18"/>
    <property type="match status" value="1"/>
</dbReference>
<feature type="domain" description="HTH araC/xylS-type" evidence="4">
    <location>
        <begin position="178"/>
        <end position="276"/>
    </location>
</feature>
<organism evidence="5 6">
    <name type="scientific">Candidatus Enterococcus moelleringii</name>
    <dbReference type="NCBI Taxonomy" id="2815325"/>
    <lineage>
        <taxon>Bacteria</taxon>
        <taxon>Bacillati</taxon>
        <taxon>Bacillota</taxon>
        <taxon>Bacilli</taxon>
        <taxon>Lactobacillales</taxon>
        <taxon>Enterococcaceae</taxon>
        <taxon>Enterococcus</taxon>
    </lineage>
</organism>
<dbReference type="InterPro" id="IPR018060">
    <property type="entry name" value="HTH_AraC"/>
</dbReference>
<keyword evidence="2" id="KW-0238">DNA-binding</keyword>
<protein>
    <submittedName>
        <fullName evidence="5">Helix-turn-helix transcriptional regulator</fullName>
    </submittedName>
</protein>
<keyword evidence="3" id="KW-0804">Transcription</keyword>